<feature type="transmembrane region" description="Helical" evidence="6">
    <location>
        <begin position="162"/>
        <end position="182"/>
    </location>
</feature>
<dbReference type="SUPFAM" id="SSF103481">
    <property type="entry name" value="Multidrug resistance efflux transporter EmrE"/>
    <property type="match status" value="2"/>
</dbReference>
<gene>
    <name evidence="8" type="ORF">A8950_2696</name>
</gene>
<evidence type="ECO:0000313" key="9">
    <source>
        <dbReference type="Proteomes" id="UP000295783"/>
    </source>
</evidence>
<protein>
    <submittedName>
        <fullName evidence="8">EamA domain-containing membrane protein RarD</fullName>
    </submittedName>
</protein>
<comment type="caution">
    <text evidence="8">The sequence shown here is derived from an EMBL/GenBank/DDBJ whole genome shotgun (WGS) entry which is preliminary data.</text>
</comment>
<keyword evidence="5 6" id="KW-0472">Membrane</keyword>
<feature type="transmembrane region" description="Helical" evidence="6">
    <location>
        <begin position="131"/>
        <end position="150"/>
    </location>
</feature>
<keyword evidence="9" id="KW-1185">Reference proteome</keyword>
<dbReference type="EMBL" id="SNYW01000010">
    <property type="protein sequence ID" value="TDQ80828.1"/>
    <property type="molecule type" value="Genomic_DNA"/>
</dbReference>
<sequence>MKAAHNIAAPAGNGVLLPSLAMVGSTLFWGTMWIGLREIDAAGMPATLGGTMVYGLPAIVLLPVLLWRWRGLKGQHKGLLLCGAPLALCNILFAMAVVTGEIGMVVLMFYLSPIWSTVLERILLRVHISPLRWAGIALAIAGLLVLQGGNGRLPLPSNASEWMGLVAGLCWAVALLAARMWPQVSVFDKSIVQFVCALPIGIAVFLLVSATFLPGEWPEPVSFFNALPWAAITICLWVIPSLLLSLWGAARLSPGRANILMMFEVVVGVGSGALLAGEALGWSKVLGGVLIISASVLESWQATREARAAHKTGAAGRKGATT</sequence>
<evidence type="ECO:0000259" key="7">
    <source>
        <dbReference type="Pfam" id="PF00892"/>
    </source>
</evidence>
<organism evidence="8 9">
    <name type="scientific">Dongia mobilis</name>
    <dbReference type="NCBI Taxonomy" id="578943"/>
    <lineage>
        <taxon>Bacteria</taxon>
        <taxon>Pseudomonadati</taxon>
        <taxon>Pseudomonadota</taxon>
        <taxon>Alphaproteobacteria</taxon>
        <taxon>Rhodospirillales</taxon>
        <taxon>Dongiaceae</taxon>
        <taxon>Dongia</taxon>
    </lineage>
</organism>
<feature type="transmembrane region" description="Helical" evidence="6">
    <location>
        <begin position="259"/>
        <end position="276"/>
    </location>
</feature>
<dbReference type="AlphaFoldDB" id="A0A4R6WQB7"/>
<dbReference type="Gene3D" id="1.10.3730.20">
    <property type="match status" value="1"/>
</dbReference>
<dbReference type="PANTHER" id="PTHR42920:SF5">
    <property type="entry name" value="EAMA DOMAIN-CONTAINING PROTEIN"/>
    <property type="match status" value="1"/>
</dbReference>
<feature type="transmembrane region" description="Helical" evidence="6">
    <location>
        <begin position="194"/>
        <end position="214"/>
    </location>
</feature>
<feature type="domain" description="EamA" evidence="7">
    <location>
        <begin position="162"/>
        <end position="297"/>
    </location>
</feature>
<comment type="subcellular location">
    <subcellularLocation>
        <location evidence="1">Cell membrane</location>
        <topology evidence="1">Multi-pass membrane protein</topology>
    </subcellularLocation>
</comment>
<accession>A0A4R6WQB7</accession>
<dbReference type="InterPro" id="IPR037185">
    <property type="entry name" value="EmrE-like"/>
</dbReference>
<evidence type="ECO:0000313" key="8">
    <source>
        <dbReference type="EMBL" id="TDQ80828.1"/>
    </source>
</evidence>
<evidence type="ECO:0000256" key="3">
    <source>
        <dbReference type="ARBA" id="ARBA00022692"/>
    </source>
</evidence>
<name>A0A4R6WQB7_9PROT</name>
<dbReference type="RefSeq" id="WP_133614172.1">
    <property type="nucleotide sequence ID" value="NZ_SNYW01000010.1"/>
</dbReference>
<feature type="transmembrane region" description="Helical" evidence="6">
    <location>
        <begin position="79"/>
        <end position="98"/>
    </location>
</feature>
<dbReference type="PANTHER" id="PTHR42920">
    <property type="entry name" value="OS03G0707200 PROTEIN-RELATED"/>
    <property type="match status" value="1"/>
</dbReference>
<evidence type="ECO:0000256" key="1">
    <source>
        <dbReference type="ARBA" id="ARBA00004651"/>
    </source>
</evidence>
<evidence type="ECO:0000256" key="4">
    <source>
        <dbReference type="ARBA" id="ARBA00022989"/>
    </source>
</evidence>
<proteinExistence type="predicted"/>
<evidence type="ECO:0000256" key="5">
    <source>
        <dbReference type="ARBA" id="ARBA00023136"/>
    </source>
</evidence>
<dbReference type="InterPro" id="IPR000620">
    <property type="entry name" value="EamA_dom"/>
</dbReference>
<evidence type="ECO:0000256" key="6">
    <source>
        <dbReference type="SAM" id="Phobius"/>
    </source>
</evidence>
<keyword evidence="3 6" id="KW-0812">Transmembrane</keyword>
<dbReference type="InterPro" id="IPR051258">
    <property type="entry name" value="Diverse_Substrate_Transporter"/>
</dbReference>
<feature type="domain" description="EamA" evidence="7">
    <location>
        <begin position="20"/>
        <end position="146"/>
    </location>
</feature>
<evidence type="ECO:0000256" key="2">
    <source>
        <dbReference type="ARBA" id="ARBA00022475"/>
    </source>
</evidence>
<dbReference type="Pfam" id="PF00892">
    <property type="entry name" value="EamA"/>
    <property type="match status" value="2"/>
</dbReference>
<dbReference type="Proteomes" id="UP000295783">
    <property type="component" value="Unassembled WGS sequence"/>
</dbReference>
<dbReference type="GO" id="GO:0005886">
    <property type="term" value="C:plasma membrane"/>
    <property type="evidence" value="ECO:0007669"/>
    <property type="project" value="UniProtKB-SubCell"/>
</dbReference>
<keyword evidence="4 6" id="KW-1133">Transmembrane helix</keyword>
<keyword evidence="2" id="KW-1003">Cell membrane</keyword>
<feature type="transmembrane region" description="Helical" evidence="6">
    <location>
        <begin position="46"/>
        <end position="67"/>
    </location>
</feature>
<reference evidence="8 9" key="1">
    <citation type="submission" date="2019-03" db="EMBL/GenBank/DDBJ databases">
        <title>Genomic Encyclopedia of Type Strains, Phase III (KMG-III): the genomes of soil and plant-associated and newly described type strains.</title>
        <authorList>
            <person name="Whitman W."/>
        </authorList>
    </citation>
    <scope>NUCLEOTIDE SEQUENCE [LARGE SCALE GENOMIC DNA]</scope>
    <source>
        <strain evidence="8 9">CGMCC 1.7660</strain>
    </source>
</reference>
<feature type="transmembrane region" description="Helical" evidence="6">
    <location>
        <begin position="104"/>
        <end position="124"/>
    </location>
</feature>
<feature type="transmembrane region" description="Helical" evidence="6">
    <location>
        <begin position="226"/>
        <end position="247"/>
    </location>
</feature>
<feature type="transmembrane region" description="Helical" evidence="6">
    <location>
        <begin position="12"/>
        <end position="34"/>
    </location>
</feature>
<dbReference type="OrthoDB" id="7340103at2"/>